<dbReference type="Pfam" id="PF23764">
    <property type="entry name" value="Beta-barrel_GLAA-B_II"/>
    <property type="match status" value="1"/>
</dbReference>
<dbReference type="PROSITE" id="PS51257">
    <property type="entry name" value="PROKAR_LIPOPROTEIN"/>
    <property type="match status" value="1"/>
</dbReference>
<keyword evidence="10" id="KW-1185">Reference proteome</keyword>
<evidence type="ECO:0000256" key="3">
    <source>
        <dbReference type="ARBA" id="ARBA00022729"/>
    </source>
</evidence>
<dbReference type="Proteomes" id="UP001596492">
    <property type="component" value="Unassembled WGS sequence"/>
</dbReference>
<feature type="domain" description="GLAA-B beta-barrel" evidence="8">
    <location>
        <begin position="359"/>
        <end position="426"/>
    </location>
</feature>
<protein>
    <recommendedName>
        <fullName evidence="11">Right handed beta helix region</fullName>
    </recommendedName>
</protein>
<evidence type="ECO:0000256" key="6">
    <source>
        <dbReference type="ARBA" id="ARBA00023295"/>
    </source>
</evidence>
<dbReference type="Pfam" id="PF23763">
    <property type="entry name" value="Beta-barrel_GLAA-B_I"/>
    <property type="match status" value="1"/>
</dbReference>
<evidence type="ECO:0000313" key="9">
    <source>
        <dbReference type="EMBL" id="MFC7293078.1"/>
    </source>
</evidence>
<dbReference type="InterPro" id="IPR057275">
    <property type="entry name" value="Beta-barrel_GLAA-B_I"/>
</dbReference>
<dbReference type="InterPro" id="IPR011050">
    <property type="entry name" value="Pectin_lyase_fold/virulence"/>
</dbReference>
<dbReference type="RefSeq" id="WP_382169171.1">
    <property type="nucleotide sequence ID" value="NZ_JBHTBR010000009.1"/>
</dbReference>
<sequence length="601" mass="66785">MNRREFSISTMAVSALATACAPSQGQSHTAQHAGQTQFPTKPRADATQALVSAIADAIQNNKSEIILPAGELHFWPDHGVKEVLSISNNDDVENAIAGPIDGAKNLTLRGQNTSLIFHGQITPFLIRNSSNITLANLSIDWEVPFHVEANVTSIDPQGKWIELDVPEPYQYEIRDGEFVFKGEGFEQVTTKRVMHFNRERRETEYMHHTANIGTGGPDAVRARFKLEALSPRRFRVSSKQGKLPRPPKLGNVLTLMPPIRMCPAVFLEDSKNVTFKNVTIHHSGCMGIIAQTCENITLQNSHVIPSGNRYISTCVDATHFVNCSGTVTVENGNFSNHIDDALNIHGTYGKIIERIDSKTIKCQFAHFQQYGVRNFRDGDKVSIADGTNVNVYLETVISKVEYVSGQYFTIKFEHDLPSNLALGDVVNNLSRQANLIYRGNSVSKNRARGILISTFGTVLVEDNYFHSQGAAIRISGGVDHWYESGPVSQVMIRNNEFDHCSYNKKGEPLITVICVDAEDKTSTKPYHDTVAITGNTFRTEHGDFVDAYRVGNLIFENNTIIVEPYQDANAHTQTPFELEAIGNHSIKNNTITGYSWPVFET</sequence>
<keyword evidence="3" id="KW-0732">Signal</keyword>
<comment type="catalytic activity">
    <reaction evidence="1">
        <text>Hydrolysis of terminal, non-reducing alpha-D-galactose residues in alpha-D-galactosides, including galactose oligosaccharides, galactomannans and galactolipids.</text>
        <dbReference type="EC" id="3.2.1.22"/>
    </reaction>
</comment>
<comment type="caution">
    <text evidence="9">The sequence shown here is derived from an EMBL/GenBank/DDBJ whole genome shotgun (WGS) entry which is preliminary data.</text>
</comment>
<evidence type="ECO:0000259" key="7">
    <source>
        <dbReference type="Pfam" id="PF23763"/>
    </source>
</evidence>
<keyword evidence="5" id="KW-0378">Hydrolase</keyword>
<dbReference type="SMART" id="SM00710">
    <property type="entry name" value="PbH1"/>
    <property type="match status" value="7"/>
</dbReference>
<feature type="domain" description="GLAA-B beta-barrel" evidence="7">
    <location>
        <begin position="148"/>
        <end position="253"/>
    </location>
</feature>
<keyword evidence="4" id="KW-0677">Repeat</keyword>
<dbReference type="InterPro" id="IPR056441">
    <property type="entry name" value="Beta-barrel_GLAA-B_II"/>
</dbReference>
<reference evidence="10" key="1">
    <citation type="journal article" date="2019" name="Int. J. Syst. Evol. Microbiol.">
        <title>The Global Catalogue of Microorganisms (GCM) 10K type strain sequencing project: providing services to taxonomists for standard genome sequencing and annotation.</title>
        <authorList>
            <consortium name="The Broad Institute Genomics Platform"/>
            <consortium name="The Broad Institute Genome Sequencing Center for Infectious Disease"/>
            <person name="Wu L."/>
            <person name="Ma J."/>
        </authorList>
    </citation>
    <scope>NUCLEOTIDE SEQUENCE [LARGE SCALE GENOMIC DNA]</scope>
    <source>
        <strain evidence="10">CCUG 51308</strain>
    </source>
</reference>
<evidence type="ECO:0008006" key="11">
    <source>
        <dbReference type="Google" id="ProtNLM"/>
    </source>
</evidence>
<evidence type="ECO:0000256" key="2">
    <source>
        <dbReference type="ARBA" id="ARBA00001271"/>
    </source>
</evidence>
<evidence type="ECO:0000259" key="8">
    <source>
        <dbReference type="Pfam" id="PF23764"/>
    </source>
</evidence>
<evidence type="ECO:0000256" key="1">
    <source>
        <dbReference type="ARBA" id="ARBA00001255"/>
    </source>
</evidence>
<dbReference type="InterPro" id="IPR006626">
    <property type="entry name" value="PbH1"/>
</dbReference>
<accession>A0ABW2IQ85</accession>
<evidence type="ECO:0000313" key="10">
    <source>
        <dbReference type="Proteomes" id="UP001596492"/>
    </source>
</evidence>
<evidence type="ECO:0000256" key="5">
    <source>
        <dbReference type="ARBA" id="ARBA00022801"/>
    </source>
</evidence>
<evidence type="ECO:0000256" key="4">
    <source>
        <dbReference type="ARBA" id="ARBA00022737"/>
    </source>
</evidence>
<comment type="catalytic activity">
    <reaction evidence="2">
        <text>Hydrolysis of terminal, non-reducing branched (1-&gt;3)-alpha-D-galactosidic residues, producing free D-galactose.</text>
        <dbReference type="EC" id="3.2.1.n1"/>
    </reaction>
</comment>
<dbReference type="SUPFAM" id="SSF51126">
    <property type="entry name" value="Pectin lyase-like"/>
    <property type="match status" value="1"/>
</dbReference>
<dbReference type="Gene3D" id="2.160.20.10">
    <property type="entry name" value="Single-stranded right-handed beta-helix, Pectin lyase-like"/>
    <property type="match status" value="2"/>
</dbReference>
<gene>
    <name evidence="9" type="ORF">ACFQS8_15760</name>
</gene>
<name>A0ABW2IQ85_9PROT</name>
<dbReference type="InterPro" id="IPR012334">
    <property type="entry name" value="Pectin_lyas_fold"/>
</dbReference>
<keyword evidence="6" id="KW-0326">Glycosidase</keyword>
<proteinExistence type="predicted"/>
<organism evidence="9 10">
    <name type="scientific">Hirschia litorea</name>
    <dbReference type="NCBI Taxonomy" id="1199156"/>
    <lineage>
        <taxon>Bacteria</taxon>
        <taxon>Pseudomonadati</taxon>
        <taxon>Pseudomonadota</taxon>
        <taxon>Alphaproteobacteria</taxon>
        <taxon>Hyphomonadales</taxon>
        <taxon>Hyphomonadaceae</taxon>
        <taxon>Hirschia</taxon>
    </lineage>
</organism>
<dbReference type="EMBL" id="JBHTBR010000009">
    <property type="protein sequence ID" value="MFC7293078.1"/>
    <property type="molecule type" value="Genomic_DNA"/>
</dbReference>